<keyword evidence="5 6" id="KW-0472">Membrane</keyword>
<feature type="transmembrane region" description="Helical" evidence="6">
    <location>
        <begin position="138"/>
        <end position="156"/>
    </location>
</feature>
<protein>
    <recommendedName>
        <fullName evidence="9">DedA family protein</fullName>
    </recommendedName>
</protein>
<dbReference type="PANTHER" id="PTHR42709:SF6">
    <property type="entry name" value="UNDECAPRENYL PHOSPHATE TRANSPORTER A"/>
    <property type="match status" value="1"/>
</dbReference>
<dbReference type="InterPro" id="IPR051311">
    <property type="entry name" value="DedA_domain"/>
</dbReference>
<organism evidence="7 8">
    <name type="scientific">Candidatus Wolfebacteria bacterium RIFOXYD1_FULL_48_65</name>
    <dbReference type="NCBI Taxonomy" id="1802561"/>
    <lineage>
        <taxon>Bacteria</taxon>
        <taxon>Candidatus Wolfeibacteriota</taxon>
    </lineage>
</organism>
<proteinExistence type="predicted"/>
<dbReference type="PANTHER" id="PTHR42709">
    <property type="entry name" value="ALKALINE PHOSPHATASE LIKE PROTEIN"/>
    <property type="match status" value="1"/>
</dbReference>
<evidence type="ECO:0000256" key="1">
    <source>
        <dbReference type="ARBA" id="ARBA00004651"/>
    </source>
</evidence>
<keyword evidence="4 6" id="KW-1133">Transmembrane helix</keyword>
<dbReference type="Proteomes" id="UP000179057">
    <property type="component" value="Unassembled WGS sequence"/>
</dbReference>
<sequence length="202" mass="23366">MIQNMEALLLQFTQIGLIATYMIVFLGMFIEGEMFLILAGILVRGQVIDFMDTILVAFCAVILHDIGYWAIGMKVGAGERKKFWIFDVEKLENMFKKLKKREGLYIFMSKFAWGMNRFMLMSSGYFRTPFKKLLKYSIPAAFIWTTTFVSVGYVFAERAELWKKDIKTVAIFTALFFLGMIYVESLISRSIKEDAQLPNGDR</sequence>
<accession>A0A1F8DYL3</accession>
<feature type="transmembrane region" description="Helical" evidence="6">
    <location>
        <begin position="168"/>
        <end position="187"/>
    </location>
</feature>
<evidence type="ECO:0000256" key="4">
    <source>
        <dbReference type="ARBA" id="ARBA00022989"/>
    </source>
</evidence>
<comment type="caution">
    <text evidence="7">The sequence shown here is derived from an EMBL/GenBank/DDBJ whole genome shotgun (WGS) entry which is preliminary data.</text>
</comment>
<feature type="transmembrane region" description="Helical" evidence="6">
    <location>
        <begin position="104"/>
        <end position="126"/>
    </location>
</feature>
<evidence type="ECO:0000313" key="7">
    <source>
        <dbReference type="EMBL" id="OGM93651.1"/>
    </source>
</evidence>
<dbReference type="AlphaFoldDB" id="A0A1F8DYL3"/>
<gene>
    <name evidence="7" type="ORF">A2610_00185</name>
</gene>
<evidence type="ECO:0000256" key="3">
    <source>
        <dbReference type="ARBA" id="ARBA00022692"/>
    </source>
</evidence>
<dbReference type="GO" id="GO:0005886">
    <property type="term" value="C:plasma membrane"/>
    <property type="evidence" value="ECO:0007669"/>
    <property type="project" value="UniProtKB-SubCell"/>
</dbReference>
<dbReference type="EMBL" id="MGIV01000023">
    <property type="protein sequence ID" value="OGM93651.1"/>
    <property type="molecule type" value="Genomic_DNA"/>
</dbReference>
<name>A0A1F8DYL3_9BACT</name>
<evidence type="ECO:0008006" key="9">
    <source>
        <dbReference type="Google" id="ProtNLM"/>
    </source>
</evidence>
<reference evidence="7 8" key="1">
    <citation type="journal article" date="2016" name="Nat. Commun.">
        <title>Thousands of microbial genomes shed light on interconnected biogeochemical processes in an aquifer system.</title>
        <authorList>
            <person name="Anantharaman K."/>
            <person name="Brown C.T."/>
            <person name="Hug L.A."/>
            <person name="Sharon I."/>
            <person name="Castelle C.J."/>
            <person name="Probst A.J."/>
            <person name="Thomas B.C."/>
            <person name="Singh A."/>
            <person name="Wilkins M.J."/>
            <person name="Karaoz U."/>
            <person name="Brodie E.L."/>
            <person name="Williams K.H."/>
            <person name="Hubbard S.S."/>
            <person name="Banfield J.F."/>
        </authorList>
    </citation>
    <scope>NUCLEOTIDE SEQUENCE [LARGE SCALE GENOMIC DNA]</scope>
</reference>
<keyword evidence="3 6" id="KW-0812">Transmembrane</keyword>
<comment type="subcellular location">
    <subcellularLocation>
        <location evidence="1">Cell membrane</location>
        <topology evidence="1">Multi-pass membrane protein</topology>
    </subcellularLocation>
</comment>
<evidence type="ECO:0000256" key="2">
    <source>
        <dbReference type="ARBA" id="ARBA00022475"/>
    </source>
</evidence>
<evidence type="ECO:0000256" key="5">
    <source>
        <dbReference type="ARBA" id="ARBA00023136"/>
    </source>
</evidence>
<evidence type="ECO:0000256" key="6">
    <source>
        <dbReference type="SAM" id="Phobius"/>
    </source>
</evidence>
<evidence type="ECO:0000313" key="8">
    <source>
        <dbReference type="Proteomes" id="UP000179057"/>
    </source>
</evidence>
<feature type="transmembrane region" description="Helical" evidence="6">
    <location>
        <begin position="50"/>
        <end position="71"/>
    </location>
</feature>
<keyword evidence="2" id="KW-1003">Cell membrane</keyword>